<protein>
    <recommendedName>
        <fullName evidence="2">WW domain-containing protein</fullName>
    </recommendedName>
</protein>
<sequence length="255" mass="28367">MEEEALGVQSLERLGPDAGSGETQSEKTEVETSSASVRESEAWMEGVTDDGQTYYYNTVTGVAQWEMAEGFRKQKKTSEATEAKNETSTSCPESSWEKPEEYSPLVETSSLLEEQERRDSPSPKPEPFSGDKDSLTDKASDVEDAIESQVSKISESPQKEEKNSQSSGNGELEDKNDDGDDNEEDKPAPPEDEEEEEEEGTPAKKARTTSPSVNREQTKEEQAPTEPGDLLEVKVREDTESTREVSRKRKTERKV</sequence>
<feature type="region of interest" description="Disordered" evidence="1">
    <location>
        <begin position="1"/>
        <end position="45"/>
    </location>
</feature>
<dbReference type="AlphaFoldDB" id="A0AAD7WS30"/>
<dbReference type="EMBL" id="JAINUG010000039">
    <property type="protein sequence ID" value="KAJ8407351.1"/>
    <property type="molecule type" value="Genomic_DNA"/>
</dbReference>
<organism evidence="3 4">
    <name type="scientific">Aldrovandia affinis</name>
    <dbReference type="NCBI Taxonomy" id="143900"/>
    <lineage>
        <taxon>Eukaryota</taxon>
        <taxon>Metazoa</taxon>
        <taxon>Chordata</taxon>
        <taxon>Craniata</taxon>
        <taxon>Vertebrata</taxon>
        <taxon>Euteleostomi</taxon>
        <taxon>Actinopterygii</taxon>
        <taxon>Neopterygii</taxon>
        <taxon>Teleostei</taxon>
        <taxon>Notacanthiformes</taxon>
        <taxon>Halosauridae</taxon>
        <taxon>Aldrovandia</taxon>
    </lineage>
</organism>
<proteinExistence type="predicted"/>
<dbReference type="InterPro" id="IPR036020">
    <property type="entry name" value="WW_dom_sf"/>
</dbReference>
<evidence type="ECO:0000256" key="1">
    <source>
        <dbReference type="SAM" id="MobiDB-lite"/>
    </source>
</evidence>
<dbReference type="PROSITE" id="PS50020">
    <property type="entry name" value="WW_DOMAIN_2"/>
    <property type="match status" value="1"/>
</dbReference>
<feature type="region of interest" description="Disordered" evidence="1">
    <location>
        <begin position="70"/>
        <end position="255"/>
    </location>
</feature>
<reference evidence="3" key="1">
    <citation type="journal article" date="2023" name="Science">
        <title>Genome structures resolve the early diversification of teleost fishes.</title>
        <authorList>
            <person name="Parey E."/>
            <person name="Louis A."/>
            <person name="Montfort J."/>
            <person name="Bouchez O."/>
            <person name="Roques C."/>
            <person name="Iampietro C."/>
            <person name="Lluch J."/>
            <person name="Castinel A."/>
            <person name="Donnadieu C."/>
            <person name="Desvignes T."/>
            <person name="Floi Bucao C."/>
            <person name="Jouanno E."/>
            <person name="Wen M."/>
            <person name="Mejri S."/>
            <person name="Dirks R."/>
            <person name="Jansen H."/>
            <person name="Henkel C."/>
            <person name="Chen W.J."/>
            <person name="Zahm M."/>
            <person name="Cabau C."/>
            <person name="Klopp C."/>
            <person name="Thompson A.W."/>
            <person name="Robinson-Rechavi M."/>
            <person name="Braasch I."/>
            <person name="Lecointre G."/>
            <person name="Bobe J."/>
            <person name="Postlethwait J.H."/>
            <person name="Berthelot C."/>
            <person name="Roest Crollius H."/>
            <person name="Guiguen Y."/>
        </authorList>
    </citation>
    <scope>NUCLEOTIDE SEQUENCE</scope>
    <source>
        <strain evidence="3">NC1722</strain>
    </source>
</reference>
<dbReference type="Gene3D" id="2.20.70.10">
    <property type="match status" value="1"/>
</dbReference>
<name>A0AAD7WS30_9TELE</name>
<feature type="compositionally biased region" description="Basic residues" evidence="1">
    <location>
        <begin position="246"/>
        <end position="255"/>
    </location>
</feature>
<feature type="compositionally biased region" description="Basic and acidic residues" evidence="1">
    <location>
        <begin position="231"/>
        <end position="245"/>
    </location>
</feature>
<comment type="caution">
    <text evidence="3">The sequence shown here is derived from an EMBL/GenBank/DDBJ whole genome shotgun (WGS) entry which is preliminary data.</text>
</comment>
<feature type="compositionally biased region" description="Basic and acidic residues" evidence="1">
    <location>
        <begin position="70"/>
        <end position="85"/>
    </location>
</feature>
<dbReference type="InterPro" id="IPR001202">
    <property type="entry name" value="WW_dom"/>
</dbReference>
<gene>
    <name evidence="3" type="ORF">AAFF_G00279250</name>
</gene>
<feature type="compositionally biased region" description="Basic and acidic residues" evidence="1">
    <location>
        <begin position="129"/>
        <end position="141"/>
    </location>
</feature>
<dbReference type="CDD" id="cd00201">
    <property type="entry name" value="WW"/>
    <property type="match status" value="1"/>
</dbReference>
<evidence type="ECO:0000259" key="2">
    <source>
        <dbReference type="PROSITE" id="PS50020"/>
    </source>
</evidence>
<evidence type="ECO:0000313" key="4">
    <source>
        <dbReference type="Proteomes" id="UP001221898"/>
    </source>
</evidence>
<accession>A0AAD7WS30</accession>
<feature type="compositionally biased region" description="Acidic residues" evidence="1">
    <location>
        <begin position="174"/>
        <end position="200"/>
    </location>
</feature>
<evidence type="ECO:0000313" key="3">
    <source>
        <dbReference type="EMBL" id="KAJ8407351.1"/>
    </source>
</evidence>
<dbReference type="Pfam" id="PF00397">
    <property type="entry name" value="WW"/>
    <property type="match status" value="1"/>
</dbReference>
<dbReference type="Proteomes" id="UP001221898">
    <property type="component" value="Unassembled WGS sequence"/>
</dbReference>
<dbReference type="SUPFAM" id="SSF51045">
    <property type="entry name" value="WW domain"/>
    <property type="match status" value="1"/>
</dbReference>
<feature type="domain" description="WW" evidence="2">
    <location>
        <begin position="43"/>
        <end position="70"/>
    </location>
</feature>
<keyword evidence="4" id="KW-1185">Reference proteome</keyword>